<organism evidence="2 3">
    <name type="scientific">Streptomyces laurentii</name>
    <dbReference type="NCBI Taxonomy" id="39478"/>
    <lineage>
        <taxon>Bacteria</taxon>
        <taxon>Bacillati</taxon>
        <taxon>Actinomycetota</taxon>
        <taxon>Actinomycetes</taxon>
        <taxon>Kitasatosporales</taxon>
        <taxon>Streptomycetaceae</taxon>
        <taxon>Streptomyces</taxon>
    </lineage>
</organism>
<dbReference type="KEGG" id="slau:SLA_3163"/>
<evidence type="ECO:0000313" key="3">
    <source>
        <dbReference type="Proteomes" id="UP000217676"/>
    </source>
</evidence>
<feature type="domain" description="Microcin J25-processing protein McjB C-terminal" evidence="1">
    <location>
        <begin position="132"/>
        <end position="234"/>
    </location>
</feature>
<dbReference type="EMBL" id="AP017424">
    <property type="protein sequence ID" value="BAU84077.1"/>
    <property type="molecule type" value="Genomic_DNA"/>
</dbReference>
<dbReference type="NCBIfam" id="NF033537">
    <property type="entry name" value="lasso_biosyn_B2"/>
    <property type="match status" value="1"/>
</dbReference>
<reference evidence="2 3" key="1">
    <citation type="journal article" date="2016" name="Genome Announc.">
        <title>Complete Genome Sequence of Thiostrepton-Producing Streptomyces laurentii ATCC 31255.</title>
        <authorList>
            <person name="Doi K."/>
            <person name="Fujino Y."/>
            <person name="Nagayoshi Y."/>
            <person name="Ohshima T."/>
            <person name="Ogata S."/>
        </authorList>
    </citation>
    <scope>NUCLEOTIDE SEQUENCE [LARGE SCALE GENOMIC DNA]</scope>
    <source>
        <strain evidence="2 3">ATCC 31255</strain>
    </source>
</reference>
<dbReference type="Proteomes" id="UP000217676">
    <property type="component" value="Chromosome"/>
</dbReference>
<evidence type="ECO:0000259" key="1">
    <source>
        <dbReference type="Pfam" id="PF13471"/>
    </source>
</evidence>
<protein>
    <recommendedName>
        <fullName evidence="1">Microcin J25-processing protein McjB C-terminal domain-containing protein</fullName>
    </recommendedName>
</protein>
<name>A0A160NYS7_STRLU</name>
<proteinExistence type="predicted"/>
<evidence type="ECO:0000313" key="2">
    <source>
        <dbReference type="EMBL" id="BAU84077.1"/>
    </source>
</evidence>
<keyword evidence="3" id="KW-1185">Reference proteome</keyword>
<accession>A0A160NYS7</accession>
<dbReference type="InterPro" id="IPR032708">
    <property type="entry name" value="McjB_C"/>
</dbReference>
<dbReference type="InterPro" id="IPR053521">
    <property type="entry name" value="McjB-like"/>
</dbReference>
<sequence>MTDLPASAALPPQVRAADFGHVLVLVDYRTGHVQGLLPAAAERFREAARTGRPAPLPDILAAQLLDAGLLAPAPVARPWKVIEAATAPPSWGGTEHPAGTTRPAPVPQRALLSAAGALAAVAAVKTAGNSRTTMLRVLRAVHRAASTCRRPATLEQATAAVLAVRAAGRHSPGRAACLEESAAAVLPLAARRLAVTWCHGIAADPVRLHAWMQTMDGTPVAEPPSTLAYTPILTIGGRHQRQP</sequence>
<dbReference type="Pfam" id="PF13471">
    <property type="entry name" value="Transglut_core3"/>
    <property type="match status" value="1"/>
</dbReference>
<gene>
    <name evidence="2" type="ORF">SLA_3163</name>
</gene>
<dbReference type="AlphaFoldDB" id="A0A160NYS7"/>